<dbReference type="Gene3D" id="6.10.140.2220">
    <property type="match status" value="1"/>
</dbReference>
<dbReference type="Proteomes" id="UP001437256">
    <property type="component" value="Unassembled WGS sequence"/>
</dbReference>
<organism evidence="6 7">
    <name type="scientific">Marasmius tenuissimus</name>
    <dbReference type="NCBI Taxonomy" id="585030"/>
    <lineage>
        <taxon>Eukaryota</taxon>
        <taxon>Fungi</taxon>
        <taxon>Dikarya</taxon>
        <taxon>Basidiomycota</taxon>
        <taxon>Agaricomycotina</taxon>
        <taxon>Agaricomycetes</taxon>
        <taxon>Agaricomycetidae</taxon>
        <taxon>Agaricales</taxon>
        <taxon>Marasmiineae</taxon>
        <taxon>Marasmiaceae</taxon>
        <taxon>Marasmius</taxon>
    </lineage>
</organism>
<dbReference type="SUPFAM" id="SSF144232">
    <property type="entry name" value="HIT/MYND zinc finger-like"/>
    <property type="match status" value="1"/>
</dbReference>
<evidence type="ECO:0000259" key="5">
    <source>
        <dbReference type="PROSITE" id="PS01360"/>
    </source>
</evidence>
<feature type="domain" description="MYND-type" evidence="5">
    <location>
        <begin position="5"/>
        <end position="43"/>
    </location>
</feature>
<keyword evidence="3" id="KW-0862">Zinc</keyword>
<evidence type="ECO:0000256" key="2">
    <source>
        <dbReference type="ARBA" id="ARBA00022771"/>
    </source>
</evidence>
<protein>
    <recommendedName>
        <fullName evidence="5">MYND-type domain-containing protein</fullName>
    </recommendedName>
</protein>
<dbReference type="EMBL" id="JBBXMP010000915">
    <property type="protein sequence ID" value="KAL0056817.1"/>
    <property type="molecule type" value="Genomic_DNA"/>
</dbReference>
<keyword evidence="7" id="KW-1185">Reference proteome</keyword>
<dbReference type="PROSITE" id="PS01360">
    <property type="entry name" value="ZF_MYND_1"/>
    <property type="match status" value="1"/>
</dbReference>
<feature type="transmembrane region" description="Helical" evidence="4">
    <location>
        <begin position="395"/>
        <end position="418"/>
    </location>
</feature>
<reference evidence="6 7" key="1">
    <citation type="submission" date="2024-05" db="EMBL/GenBank/DDBJ databases">
        <title>A draft genome resource for the thread blight pathogen Marasmius tenuissimus strain MS-2.</title>
        <authorList>
            <person name="Yulfo-Soto G.E."/>
            <person name="Baruah I.K."/>
            <person name="Amoako-Attah I."/>
            <person name="Bukari Y."/>
            <person name="Meinhardt L.W."/>
            <person name="Bailey B.A."/>
            <person name="Cohen S.P."/>
        </authorList>
    </citation>
    <scope>NUCLEOTIDE SEQUENCE [LARGE SCALE GENOMIC DNA]</scope>
    <source>
        <strain evidence="6 7">MS-2</strain>
    </source>
</reference>
<evidence type="ECO:0000313" key="7">
    <source>
        <dbReference type="Proteomes" id="UP001437256"/>
    </source>
</evidence>
<evidence type="ECO:0000256" key="3">
    <source>
        <dbReference type="ARBA" id="ARBA00022833"/>
    </source>
</evidence>
<sequence length="465" mass="53683">MFVECANSDCENETRLLCPTCLAVYYCSPDCGSQHFPVHIWKCRAPIHTGHYLLRATQCNPAVVPSHQKTRTDYGFDKAGKDAHLLLQLYTALSKINPRITADILHEWRTQGALCSRIRSTYSSAPLELRGDAYTWFLRNPWVLDPSLPPVGETIEARCERVLKVAWNRVGRDLSLMIPLSSWSDKERECLWHYSVVLSGEHYSSFIDIWAHTRCTNVWTFAGYCADHDDGRTVALLYQKLFEQCHFYEYLAAYMNRTTYHLMEQCRIFAQLPHLTVPRHFDTVLEQGDLDTIPSVWLLKQNLLMGDAWPSEFVGADYGFNNCTSKDERSALADVYLAAFRSSGFDEMELACELRKGRTFDYVSRFVPMLRDGEKMSRLMRRNNRYPWFRAEDRLWYWIYHFGWLIHPVGWGLIGWGASRLVRYIARRTMAYCGTVGGAISTVFNAGGLDPSRELPDIATFFSMI</sequence>
<evidence type="ECO:0000256" key="1">
    <source>
        <dbReference type="ARBA" id="ARBA00022723"/>
    </source>
</evidence>
<comment type="caution">
    <text evidence="6">The sequence shown here is derived from an EMBL/GenBank/DDBJ whole genome shotgun (WGS) entry which is preliminary data.</text>
</comment>
<keyword evidence="1" id="KW-0479">Metal-binding</keyword>
<proteinExistence type="predicted"/>
<gene>
    <name evidence="6" type="ORF">AAF712_016569</name>
</gene>
<dbReference type="Pfam" id="PF01753">
    <property type="entry name" value="zf-MYND"/>
    <property type="match status" value="1"/>
</dbReference>
<name>A0ABR2Z8J9_9AGAR</name>
<evidence type="ECO:0000256" key="4">
    <source>
        <dbReference type="SAM" id="Phobius"/>
    </source>
</evidence>
<keyword evidence="4" id="KW-1133">Transmembrane helix</keyword>
<keyword evidence="4" id="KW-0472">Membrane</keyword>
<keyword evidence="4" id="KW-0812">Transmembrane</keyword>
<accession>A0ABR2Z8J9</accession>
<dbReference type="InterPro" id="IPR002893">
    <property type="entry name" value="Znf_MYND"/>
</dbReference>
<evidence type="ECO:0000313" key="6">
    <source>
        <dbReference type="EMBL" id="KAL0056817.1"/>
    </source>
</evidence>
<keyword evidence="2" id="KW-0863">Zinc-finger</keyword>